<gene>
    <name evidence="2" type="ORF">ACFFJK_21660</name>
</gene>
<dbReference type="InterPro" id="IPR012902">
    <property type="entry name" value="N_methyl_site"/>
</dbReference>
<dbReference type="RefSeq" id="WP_379681744.1">
    <property type="nucleotide sequence ID" value="NZ_JBHLWP010000029.1"/>
</dbReference>
<reference evidence="2 3" key="1">
    <citation type="submission" date="2024-09" db="EMBL/GenBank/DDBJ databases">
        <authorList>
            <person name="Sun Q."/>
            <person name="Mori K."/>
        </authorList>
    </citation>
    <scope>NUCLEOTIDE SEQUENCE [LARGE SCALE GENOMIC DNA]</scope>
    <source>
        <strain evidence="2 3">CCM 7792</strain>
    </source>
</reference>
<organism evidence="2 3">
    <name type="scientific">Massilia consociata</name>
    <dbReference type="NCBI Taxonomy" id="760117"/>
    <lineage>
        <taxon>Bacteria</taxon>
        <taxon>Pseudomonadati</taxon>
        <taxon>Pseudomonadota</taxon>
        <taxon>Betaproteobacteria</taxon>
        <taxon>Burkholderiales</taxon>
        <taxon>Oxalobacteraceae</taxon>
        <taxon>Telluria group</taxon>
        <taxon>Massilia</taxon>
    </lineage>
</organism>
<comment type="caution">
    <text evidence="2">The sequence shown here is derived from an EMBL/GenBank/DDBJ whole genome shotgun (WGS) entry which is preliminary data.</text>
</comment>
<evidence type="ECO:0000313" key="2">
    <source>
        <dbReference type="EMBL" id="MFC0254500.1"/>
    </source>
</evidence>
<name>A0ABV6FLT5_9BURK</name>
<dbReference type="EMBL" id="JBHLWP010000029">
    <property type="protein sequence ID" value="MFC0254500.1"/>
    <property type="molecule type" value="Genomic_DNA"/>
</dbReference>
<keyword evidence="1" id="KW-0472">Membrane</keyword>
<dbReference type="Proteomes" id="UP001589773">
    <property type="component" value="Unassembled WGS sequence"/>
</dbReference>
<proteinExistence type="predicted"/>
<evidence type="ECO:0000256" key="1">
    <source>
        <dbReference type="SAM" id="Phobius"/>
    </source>
</evidence>
<feature type="transmembrane region" description="Helical" evidence="1">
    <location>
        <begin position="20"/>
        <end position="42"/>
    </location>
</feature>
<dbReference type="Pfam" id="PF16074">
    <property type="entry name" value="PilW"/>
    <property type="match status" value="1"/>
</dbReference>
<dbReference type="Pfam" id="PF07963">
    <property type="entry name" value="N_methyl"/>
    <property type="match status" value="1"/>
</dbReference>
<dbReference type="SUPFAM" id="SSF54523">
    <property type="entry name" value="Pili subunits"/>
    <property type="match status" value="1"/>
</dbReference>
<keyword evidence="3" id="KW-1185">Reference proteome</keyword>
<dbReference type="InterPro" id="IPR045584">
    <property type="entry name" value="Pilin-like"/>
</dbReference>
<accession>A0ABV6FLT5</accession>
<protein>
    <submittedName>
        <fullName evidence="2">PilW family protein</fullName>
    </submittedName>
</protein>
<dbReference type="InterPro" id="IPR032092">
    <property type="entry name" value="PilW"/>
</dbReference>
<sequence length="360" mass="37895">MRTIPPSFPSGLRRAGGFSLAELMIAVAIGLSILAGLSLMFVKNTRAQAEIEKAHRQVENGRYAIDLLGVDLRNAGYYAEFEPSVLADPAALPALCASSLDEIKAGLVLPVQGLDDGAASPACLQDRREGTDVLVLRRTATCIAGVGNCAPTSAGGPFFQASLCSNASELDSPNVADFYALSLSTANLNRHKRDCTSSPGSGTPADVRRYLTHIYFVANNNRAGDGIPTLKRLELGSDGSTPTWTVVPLAEGIENLQLEYGLDLARDGVADTTTADPATANDCGDAACAVANWRSAVAVRVHLLARNTEATPGHADTKRYTLGLDADGDEHVIEAAGDGYKRHVFQAQVALPNPAGRRLP</sequence>
<keyword evidence="1" id="KW-1133">Transmembrane helix</keyword>
<evidence type="ECO:0000313" key="3">
    <source>
        <dbReference type="Proteomes" id="UP001589773"/>
    </source>
</evidence>
<keyword evidence="1" id="KW-0812">Transmembrane</keyword>